<dbReference type="Proteomes" id="UP001174936">
    <property type="component" value="Unassembled WGS sequence"/>
</dbReference>
<organism evidence="2 3">
    <name type="scientific">Cercophora newfieldiana</name>
    <dbReference type="NCBI Taxonomy" id="92897"/>
    <lineage>
        <taxon>Eukaryota</taxon>
        <taxon>Fungi</taxon>
        <taxon>Dikarya</taxon>
        <taxon>Ascomycota</taxon>
        <taxon>Pezizomycotina</taxon>
        <taxon>Sordariomycetes</taxon>
        <taxon>Sordariomycetidae</taxon>
        <taxon>Sordariales</taxon>
        <taxon>Lasiosphaeriaceae</taxon>
        <taxon>Cercophora</taxon>
    </lineage>
</organism>
<keyword evidence="1" id="KW-0472">Membrane</keyword>
<protein>
    <submittedName>
        <fullName evidence="2">Uncharacterized protein</fullName>
    </submittedName>
</protein>
<accession>A0AA39Y2E9</accession>
<feature type="transmembrane region" description="Helical" evidence="1">
    <location>
        <begin position="12"/>
        <end position="31"/>
    </location>
</feature>
<keyword evidence="3" id="KW-1185">Reference proteome</keyword>
<name>A0AA39Y2E9_9PEZI</name>
<keyword evidence="1" id="KW-1133">Transmembrane helix</keyword>
<evidence type="ECO:0000256" key="1">
    <source>
        <dbReference type="SAM" id="Phobius"/>
    </source>
</evidence>
<keyword evidence="1" id="KW-0812">Transmembrane</keyword>
<reference evidence="2" key="1">
    <citation type="submission" date="2023-06" db="EMBL/GenBank/DDBJ databases">
        <title>Genome-scale phylogeny and comparative genomics of the fungal order Sordariales.</title>
        <authorList>
            <consortium name="Lawrence Berkeley National Laboratory"/>
            <person name="Hensen N."/>
            <person name="Bonometti L."/>
            <person name="Westerberg I."/>
            <person name="Brannstrom I.O."/>
            <person name="Guillou S."/>
            <person name="Cros-Aarteil S."/>
            <person name="Calhoun S."/>
            <person name="Haridas S."/>
            <person name="Kuo A."/>
            <person name="Mondo S."/>
            <person name="Pangilinan J."/>
            <person name="Riley R."/>
            <person name="Labutti K."/>
            <person name="Andreopoulos B."/>
            <person name="Lipzen A."/>
            <person name="Chen C."/>
            <person name="Yanf M."/>
            <person name="Daum C."/>
            <person name="Ng V."/>
            <person name="Clum A."/>
            <person name="Steindorff A."/>
            <person name="Ohm R."/>
            <person name="Martin F."/>
            <person name="Silar P."/>
            <person name="Natvig D."/>
            <person name="Lalanne C."/>
            <person name="Gautier V."/>
            <person name="Ament-Velasquez S.L."/>
            <person name="Kruys A."/>
            <person name="Hutchinson M.I."/>
            <person name="Powell A.J."/>
            <person name="Barry K."/>
            <person name="Miller A.N."/>
            <person name="Grigoriev I.V."/>
            <person name="Debuchy R."/>
            <person name="Gladieux P."/>
            <person name="Thoren M.H."/>
            <person name="Johannesson H."/>
        </authorList>
    </citation>
    <scope>NUCLEOTIDE SEQUENCE</scope>
    <source>
        <strain evidence="2">SMH2532-1</strain>
    </source>
</reference>
<evidence type="ECO:0000313" key="2">
    <source>
        <dbReference type="EMBL" id="KAK0644185.1"/>
    </source>
</evidence>
<dbReference type="AlphaFoldDB" id="A0AA39Y2E9"/>
<dbReference type="EMBL" id="JAULSV010000005">
    <property type="protein sequence ID" value="KAK0644185.1"/>
    <property type="molecule type" value="Genomic_DNA"/>
</dbReference>
<evidence type="ECO:0000313" key="3">
    <source>
        <dbReference type="Proteomes" id="UP001174936"/>
    </source>
</evidence>
<sequence length="193" mass="19455">MSAMAWSTGLGGMGSLMVGGCGWSMVMSMALGSGGSTVGCSGADSGAAPCLTSSGCCLISSGPSSSQGVPTLTPSSWDTLPGSPSTSFSVIVFGGSGFALGALAVAVFVFFGFGCVENNSSTLRLEARGGWTRVGGVGGISFDMPFLLFLTGCDPSSPSSGSYSPSSFVLVRLIWAALAKYTTFWLLPWRCSV</sequence>
<comment type="caution">
    <text evidence="2">The sequence shown here is derived from an EMBL/GenBank/DDBJ whole genome shotgun (WGS) entry which is preliminary data.</text>
</comment>
<feature type="transmembrane region" description="Helical" evidence="1">
    <location>
        <begin position="88"/>
        <end position="111"/>
    </location>
</feature>
<feature type="transmembrane region" description="Helical" evidence="1">
    <location>
        <begin position="169"/>
        <end position="187"/>
    </location>
</feature>
<feature type="transmembrane region" description="Helical" evidence="1">
    <location>
        <begin position="131"/>
        <end position="149"/>
    </location>
</feature>
<gene>
    <name evidence="2" type="ORF">B0T16DRAFT_417290</name>
</gene>
<proteinExistence type="predicted"/>